<sequence length="142" mass="16084">MQRRRSLQSLVSRCSPATRHSPDNRQTQKPQSSRSPVSRHSPDNRQTRKTLKFSGPPVSRHSPDNHQTRKTPKFSVHLSDDILLTIDRHGNPKVLGPPVSRHSPDNRQTQKPRSSRGPEKNDEAGISGQAAESRYSHNWDSE</sequence>
<evidence type="ECO:0000313" key="3">
    <source>
        <dbReference type="Proteomes" id="UP001519460"/>
    </source>
</evidence>
<feature type="compositionally biased region" description="Polar residues" evidence="1">
    <location>
        <begin position="24"/>
        <end position="38"/>
    </location>
</feature>
<evidence type="ECO:0000256" key="1">
    <source>
        <dbReference type="SAM" id="MobiDB-lite"/>
    </source>
</evidence>
<dbReference type="EMBL" id="JACVVK020000754">
    <property type="protein sequence ID" value="KAK7449148.1"/>
    <property type="molecule type" value="Genomic_DNA"/>
</dbReference>
<reference evidence="2 3" key="1">
    <citation type="journal article" date="2023" name="Sci. Data">
        <title>Genome assembly of the Korean intertidal mud-creeper Batillaria attramentaria.</title>
        <authorList>
            <person name="Patra A.K."/>
            <person name="Ho P.T."/>
            <person name="Jun S."/>
            <person name="Lee S.J."/>
            <person name="Kim Y."/>
            <person name="Won Y.J."/>
        </authorList>
    </citation>
    <scope>NUCLEOTIDE SEQUENCE [LARGE SCALE GENOMIC DNA]</scope>
    <source>
        <strain evidence="2">Wonlab-2016</strain>
    </source>
</reference>
<accession>A0ABD0J1Y1</accession>
<organism evidence="2 3">
    <name type="scientific">Batillaria attramentaria</name>
    <dbReference type="NCBI Taxonomy" id="370345"/>
    <lineage>
        <taxon>Eukaryota</taxon>
        <taxon>Metazoa</taxon>
        <taxon>Spiralia</taxon>
        <taxon>Lophotrochozoa</taxon>
        <taxon>Mollusca</taxon>
        <taxon>Gastropoda</taxon>
        <taxon>Caenogastropoda</taxon>
        <taxon>Sorbeoconcha</taxon>
        <taxon>Cerithioidea</taxon>
        <taxon>Batillariidae</taxon>
        <taxon>Batillaria</taxon>
    </lineage>
</organism>
<protein>
    <submittedName>
        <fullName evidence="2">Uncharacterized protein</fullName>
    </submittedName>
</protein>
<dbReference type="Proteomes" id="UP001519460">
    <property type="component" value="Unassembled WGS sequence"/>
</dbReference>
<feature type="region of interest" description="Disordered" evidence="1">
    <location>
        <begin position="1"/>
        <end position="142"/>
    </location>
</feature>
<proteinExistence type="predicted"/>
<comment type="caution">
    <text evidence="2">The sequence shown here is derived from an EMBL/GenBank/DDBJ whole genome shotgun (WGS) entry which is preliminary data.</text>
</comment>
<gene>
    <name evidence="2" type="ORF">BaRGS_00040057</name>
</gene>
<evidence type="ECO:0000313" key="2">
    <source>
        <dbReference type="EMBL" id="KAK7449148.1"/>
    </source>
</evidence>
<dbReference type="AlphaFoldDB" id="A0ABD0J1Y1"/>
<keyword evidence="3" id="KW-1185">Reference proteome</keyword>
<name>A0ABD0J1Y1_9CAEN</name>